<evidence type="ECO:0000313" key="4">
    <source>
        <dbReference type="Proteomes" id="UP000663828"/>
    </source>
</evidence>
<dbReference type="Proteomes" id="UP000663852">
    <property type="component" value="Unassembled WGS sequence"/>
</dbReference>
<proteinExistence type="predicted"/>
<evidence type="ECO:0000313" key="2">
    <source>
        <dbReference type="EMBL" id="CAF0963483.1"/>
    </source>
</evidence>
<dbReference type="InterPro" id="IPR011990">
    <property type="entry name" value="TPR-like_helical_dom_sf"/>
</dbReference>
<name>A0A814DYB4_ADIRI</name>
<comment type="caution">
    <text evidence="2">The sequence shown here is derived from an EMBL/GenBank/DDBJ whole genome shotgun (WGS) entry which is preliminary data.</text>
</comment>
<keyword evidence="4" id="KW-1185">Reference proteome</keyword>
<dbReference type="Gene3D" id="1.25.40.10">
    <property type="entry name" value="Tetratricopeptide repeat domain"/>
    <property type="match status" value="1"/>
</dbReference>
<organism evidence="2 5">
    <name type="scientific">Adineta ricciae</name>
    <name type="common">Rotifer</name>
    <dbReference type="NCBI Taxonomy" id="249248"/>
    <lineage>
        <taxon>Eukaryota</taxon>
        <taxon>Metazoa</taxon>
        <taxon>Spiralia</taxon>
        <taxon>Gnathifera</taxon>
        <taxon>Rotifera</taxon>
        <taxon>Eurotatoria</taxon>
        <taxon>Bdelloidea</taxon>
        <taxon>Adinetida</taxon>
        <taxon>Adinetidae</taxon>
        <taxon>Adineta</taxon>
    </lineage>
</organism>
<dbReference type="PROSITE" id="PS50005">
    <property type="entry name" value="TPR"/>
    <property type="match status" value="1"/>
</dbReference>
<reference evidence="2" key="1">
    <citation type="submission" date="2021-02" db="EMBL/GenBank/DDBJ databases">
        <authorList>
            <person name="Nowell W R."/>
        </authorList>
    </citation>
    <scope>NUCLEOTIDE SEQUENCE</scope>
</reference>
<dbReference type="EMBL" id="CAJNOR010001414">
    <property type="protein sequence ID" value="CAF1138782.1"/>
    <property type="molecule type" value="Genomic_DNA"/>
</dbReference>
<protein>
    <submittedName>
        <fullName evidence="2">Uncharacterized protein</fullName>
    </submittedName>
</protein>
<dbReference type="EMBL" id="CAJNOJ010000050">
    <property type="protein sequence ID" value="CAF0963483.1"/>
    <property type="molecule type" value="Genomic_DNA"/>
</dbReference>
<feature type="repeat" description="TPR" evidence="1">
    <location>
        <begin position="562"/>
        <end position="595"/>
    </location>
</feature>
<dbReference type="Proteomes" id="UP000663828">
    <property type="component" value="Unassembled WGS sequence"/>
</dbReference>
<dbReference type="SUPFAM" id="SSF56399">
    <property type="entry name" value="ADP-ribosylation"/>
    <property type="match status" value="1"/>
</dbReference>
<dbReference type="Gene3D" id="3.90.176.10">
    <property type="entry name" value="Toxin ADP-ribosyltransferase, Chain A, domain 1"/>
    <property type="match status" value="1"/>
</dbReference>
<gene>
    <name evidence="2" type="ORF">EDS130_LOCUS12974</name>
    <name evidence="3" type="ORF">XAT740_LOCUS20302</name>
</gene>
<dbReference type="AlphaFoldDB" id="A0A814DYB4"/>
<sequence>MKKFLSELSKLKDKPRNSIDPDIDDTSWLEAVDKSFVYVWCDASIGTQNYVKDANNTLRSIASFVNPKRQLVHTFNEIDACEDFIMHVNNVCLIISGTFGKVLIPKIHNAEQLHSVYIFCMEKPTHDAWAVHYRKVRDVRTNIQDICKSLKKYISSPAIIDYDRIDFDIISTEAYSAELKQLDLNLVYSILADTLLLEMGSTDHGKQDMVKYCRNEYTSDCQIHLIDDFEKNYSQFSPIWWYTKSYFFQGMINRALRTRDLYVLCSLQHLLKDLNSELTQLHEKQKKTNGSLDLYFVQMLAVTELHRLQASYGQLMCINQFMSANPDKTIAIVFMKHQALKADKVRILFHIHIDQTLSPIVPYANIGSNSDFVHENEHLISMFGFYRIGKVEQVADFESSWLVNLTLIGKDDYQYMKLKHHRLENMHLVDSDQTVKDRICRFKSANKLFRQALYNTANQMELRAIVLHYDLALLYDIFAETSKSLEQYRCALAVARRSIPNCQHSDHICLVPIFSNMGLTFLQRNECELATIQGDAVIHGFRAIEILTKNEYISTVKKELESACYINYGIIHERIGQISDAQKYFNTALAIQKTYLPSNHPDVIYSERLITLLSSKLSSSDSIKSAKS</sequence>
<dbReference type="OrthoDB" id="9985113at2759"/>
<accession>A0A814DYB4</accession>
<keyword evidence="1" id="KW-0802">TPR repeat</keyword>
<evidence type="ECO:0000313" key="5">
    <source>
        <dbReference type="Proteomes" id="UP000663852"/>
    </source>
</evidence>
<dbReference type="SMART" id="SM00028">
    <property type="entry name" value="TPR"/>
    <property type="match status" value="2"/>
</dbReference>
<dbReference type="SUPFAM" id="SSF48452">
    <property type="entry name" value="TPR-like"/>
    <property type="match status" value="1"/>
</dbReference>
<evidence type="ECO:0000256" key="1">
    <source>
        <dbReference type="PROSITE-ProRule" id="PRU00339"/>
    </source>
</evidence>
<dbReference type="InterPro" id="IPR019734">
    <property type="entry name" value="TPR_rpt"/>
</dbReference>
<evidence type="ECO:0000313" key="3">
    <source>
        <dbReference type="EMBL" id="CAF1138782.1"/>
    </source>
</evidence>